<accession>A0A398B5R7</accession>
<keyword evidence="4 8" id="KW-0812">Transmembrane</keyword>
<evidence type="ECO:0000256" key="5">
    <source>
        <dbReference type="ARBA" id="ARBA00022960"/>
    </source>
</evidence>
<feature type="transmembrane region" description="Helical" evidence="8">
    <location>
        <begin position="36"/>
        <end position="53"/>
    </location>
</feature>
<gene>
    <name evidence="9" type="primary">mreD</name>
    <name evidence="9" type="ORF">D1970_17385</name>
</gene>
<dbReference type="GO" id="GO:0005886">
    <property type="term" value="C:plasma membrane"/>
    <property type="evidence" value="ECO:0007669"/>
    <property type="project" value="UniProtKB-SubCell"/>
</dbReference>
<evidence type="ECO:0000313" key="9">
    <source>
        <dbReference type="EMBL" id="RID83280.1"/>
    </source>
</evidence>
<dbReference type="Proteomes" id="UP000265816">
    <property type="component" value="Unassembled WGS sequence"/>
</dbReference>
<keyword evidence="7 8" id="KW-0472">Membrane</keyword>
<dbReference type="Pfam" id="PF04093">
    <property type="entry name" value="MreD"/>
    <property type="match status" value="1"/>
</dbReference>
<evidence type="ECO:0000256" key="8">
    <source>
        <dbReference type="SAM" id="Phobius"/>
    </source>
</evidence>
<dbReference type="AlphaFoldDB" id="A0A398B5R7"/>
<keyword evidence="10" id="KW-1185">Reference proteome</keyword>
<comment type="similarity">
    <text evidence="2">Belongs to the MreD family.</text>
</comment>
<proteinExistence type="inferred from homology"/>
<evidence type="ECO:0000256" key="2">
    <source>
        <dbReference type="ARBA" id="ARBA00007776"/>
    </source>
</evidence>
<evidence type="ECO:0000256" key="7">
    <source>
        <dbReference type="ARBA" id="ARBA00023136"/>
    </source>
</evidence>
<dbReference type="OrthoDB" id="1653857at2"/>
<comment type="subcellular location">
    <subcellularLocation>
        <location evidence="1">Cell membrane</location>
        <topology evidence="1">Multi-pass membrane protein</topology>
    </subcellularLocation>
</comment>
<feature type="transmembrane region" description="Helical" evidence="8">
    <location>
        <begin position="95"/>
        <end position="119"/>
    </location>
</feature>
<evidence type="ECO:0000256" key="1">
    <source>
        <dbReference type="ARBA" id="ARBA00004651"/>
    </source>
</evidence>
<reference evidence="9 10" key="1">
    <citation type="submission" date="2018-08" db="EMBL/GenBank/DDBJ databases">
        <title>Bacillus jemisoniae sp. nov., Bacillus chryseoplanitiae sp. nov., Bacillus resnikiae sp. nov., and Bacillus frankliniae sp. nov., isolated from Viking spacecraft and associated surfaces.</title>
        <authorList>
            <person name="Seuylemezian A."/>
            <person name="Vaishampayan P."/>
        </authorList>
    </citation>
    <scope>NUCLEOTIDE SEQUENCE [LARGE SCALE GENOMIC DNA]</scope>
    <source>
        <strain evidence="9 10">JJ-247</strain>
    </source>
</reference>
<evidence type="ECO:0000313" key="10">
    <source>
        <dbReference type="Proteomes" id="UP000265816"/>
    </source>
</evidence>
<dbReference type="GO" id="GO:0008360">
    <property type="term" value="P:regulation of cell shape"/>
    <property type="evidence" value="ECO:0007669"/>
    <property type="project" value="UniProtKB-KW"/>
</dbReference>
<dbReference type="EMBL" id="QWVT01000029">
    <property type="protein sequence ID" value="RID83280.1"/>
    <property type="molecule type" value="Genomic_DNA"/>
</dbReference>
<keyword evidence="6 8" id="KW-1133">Transmembrane helix</keyword>
<evidence type="ECO:0000256" key="4">
    <source>
        <dbReference type="ARBA" id="ARBA00022692"/>
    </source>
</evidence>
<feature type="transmembrane region" description="Helical" evidence="8">
    <location>
        <begin position="140"/>
        <end position="158"/>
    </location>
</feature>
<keyword evidence="3" id="KW-1003">Cell membrane</keyword>
<comment type="caution">
    <text evidence="9">The sequence shown here is derived from an EMBL/GenBank/DDBJ whole genome shotgun (WGS) entry which is preliminary data.</text>
</comment>
<keyword evidence="5" id="KW-0133">Cell shape</keyword>
<protein>
    <submittedName>
        <fullName evidence="9">Rod shape-determining protein MreD</fullName>
    </submittedName>
</protein>
<sequence length="172" mass="19655">MKRITVPLLFIFLFLLESLFVDIIPPEVFNSGRVMVPRFLMAAIFFLTVYGNAKQGVIYGLIFGLLFDMVYTEILGVYLVLFPLLSYLFANVMRILQTNVVVVSAVSLIGIALLEVGVYEMNLLIHITNMDFSNFVSVRLFPTLVLNMAFLVLAAYPFKRQFEKFADFLRND</sequence>
<evidence type="ECO:0000256" key="6">
    <source>
        <dbReference type="ARBA" id="ARBA00022989"/>
    </source>
</evidence>
<dbReference type="InterPro" id="IPR007227">
    <property type="entry name" value="Cell_shape_determining_MreD"/>
</dbReference>
<organism evidence="9 10">
    <name type="scientific">Mesobacillus zeae</name>
    <dbReference type="NCBI Taxonomy" id="1917180"/>
    <lineage>
        <taxon>Bacteria</taxon>
        <taxon>Bacillati</taxon>
        <taxon>Bacillota</taxon>
        <taxon>Bacilli</taxon>
        <taxon>Bacillales</taxon>
        <taxon>Bacillaceae</taxon>
        <taxon>Mesobacillus</taxon>
    </lineage>
</organism>
<feature type="transmembrane region" description="Helical" evidence="8">
    <location>
        <begin position="65"/>
        <end position="89"/>
    </location>
</feature>
<name>A0A398B5R7_9BACI</name>
<evidence type="ECO:0000256" key="3">
    <source>
        <dbReference type="ARBA" id="ARBA00022475"/>
    </source>
</evidence>
<dbReference type="NCBIfam" id="TIGR03426">
    <property type="entry name" value="shape_MreD"/>
    <property type="match status" value="1"/>
</dbReference>
<dbReference type="RefSeq" id="WP_119114125.1">
    <property type="nucleotide sequence ID" value="NZ_CBCSEO010000005.1"/>
</dbReference>